<dbReference type="Pfam" id="PF00011">
    <property type="entry name" value="HSP20"/>
    <property type="match status" value="1"/>
</dbReference>
<evidence type="ECO:0000256" key="1">
    <source>
        <dbReference type="PROSITE-ProRule" id="PRU00285"/>
    </source>
</evidence>
<dbReference type="PANTHER" id="PTHR45640:SF26">
    <property type="entry name" value="RE23625P"/>
    <property type="match status" value="1"/>
</dbReference>
<feature type="domain" description="SHSP" evidence="4">
    <location>
        <begin position="420"/>
        <end position="531"/>
    </location>
</feature>
<dbReference type="PROSITE" id="PS01031">
    <property type="entry name" value="SHSP"/>
    <property type="match status" value="1"/>
</dbReference>
<dbReference type="GO" id="GO:0005737">
    <property type="term" value="C:cytoplasm"/>
    <property type="evidence" value="ECO:0007669"/>
    <property type="project" value="TreeGrafter"/>
</dbReference>
<dbReference type="GO" id="GO:0051082">
    <property type="term" value="F:unfolded protein binding"/>
    <property type="evidence" value="ECO:0007669"/>
    <property type="project" value="TreeGrafter"/>
</dbReference>
<comment type="similarity">
    <text evidence="1 2">Belongs to the small heat shock protein (HSP20) family.</text>
</comment>
<dbReference type="GO" id="GO:0042026">
    <property type="term" value="P:protein refolding"/>
    <property type="evidence" value="ECO:0007669"/>
    <property type="project" value="TreeGrafter"/>
</dbReference>
<comment type="caution">
    <text evidence="5">The sequence shown here is derived from an EMBL/GenBank/DDBJ whole genome shotgun (WGS) entry which is preliminary data.</text>
</comment>
<protein>
    <recommendedName>
        <fullName evidence="4">SHSP domain-containing protein</fullName>
    </recommendedName>
</protein>
<feature type="compositionally biased region" description="Low complexity" evidence="3">
    <location>
        <begin position="291"/>
        <end position="305"/>
    </location>
</feature>
<dbReference type="AlphaFoldDB" id="A0A8S2KI18"/>
<dbReference type="GO" id="GO:0005634">
    <property type="term" value="C:nucleus"/>
    <property type="evidence" value="ECO:0007669"/>
    <property type="project" value="TreeGrafter"/>
</dbReference>
<dbReference type="CDD" id="cd06464">
    <property type="entry name" value="ACD_sHsps-like"/>
    <property type="match status" value="1"/>
</dbReference>
<evidence type="ECO:0000256" key="3">
    <source>
        <dbReference type="SAM" id="MobiDB-lite"/>
    </source>
</evidence>
<dbReference type="GO" id="GO:0009408">
    <property type="term" value="P:response to heat"/>
    <property type="evidence" value="ECO:0007669"/>
    <property type="project" value="TreeGrafter"/>
</dbReference>
<dbReference type="EMBL" id="CAJOBI010000922">
    <property type="protein sequence ID" value="CAF3852953.1"/>
    <property type="molecule type" value="Genomic_DNA"/>
</dbReference>
<dbReference type="Proteomes" id="UP000676336">
    <property type="component" value="Unassembled WGS sequence"/>
</dbReference>
<feature type="region of interest" description="Disordered" evidence="3">
    <location>
        <begin position="177"/>
        <end position="205"/>
    </location>
</feature>
<name>A0A8S2KI18_9BILA</name>
<dbReference type="SUPFAM" id="SSF49764">
    <property type="entry name" value="HSP20-like chaperones"/>
    <property type="match status" value="1"/>
</dbReference>
<gene>
    <name evidence="5" type="ORF">SMN809_LOCUS4121</name>
</gene>
<organism evidence="5 6">
    <name type="scientific">Rotaria magnacalcarata</name>
    <dbReference type="NCBI Taxonomy" id="392030"/>
    <lineage>
        <taxon>Eukaryota</taxon>
        <taxon>Metazoa</taxon>
        <taxon>Spiralia</taxon>
        <taxon>Gnathifera</taxon>
        <taxon>Rotifera</taxon>
        <taxon>Eurotatoria</taxon>
        <taxon>Bdelloidea</taxon>
        <taxon>Philodinida</taxon>
        <taxon>Philodinidae</taxon>
        <taxon>Rotaria</taxon>
    </lineage>
</organism>
<accession>A0A8S2KI18</accession>
<proteinExistence type="inferred from homology"/>
<dbReference type="PANTHER" id="PTHR45640">
    <property type="entry name" value="HEAT SHOCK PROTEIN HSP-12.2-RELATED"/>
    <property type="match status" value="1"/>
</dbReference>
<evidence type="ECO:0000313" key="5">
    <source>
        <dbReference type="EMBL" id="CAF3852953.1"/>
    </source>
</evidence>
<sequence>MVKSVKTYVCICFQQNNRGADEVKSHVRVQCVVDACLLIIDEYESSILYSIKPYVSSSLRIPYIGSRRNRYFIDNKLSLPSSVLNNYCFSAIPSSKSFLLNPSKQSFYLSNEVITNTSKKPAPIEYISSWIPLDEQNLYQGQRVTNSLSPSSSSRFLSSTTENITLRTYYDRSPHSFVQEQQNTSHSQPYKHQHSHGQLSSCKNRNNRFFPSEQLKYQDDRKQSSIYNYHINRNDRLQEKNSFSLSSLLNNSITLKENNSNQACHLTSAPFHHPVSVHYSKKNHINISTLSSSNNNNNNNNNNNSKDNIKSLADITNTVPNRSSVKELSTQFQKIYDFGQLKDMSSLRYSSDLGLGRTTKTTHSYDQRITDQGDKYIIQLKTDDFQENEFTIIPCCHQNQLIVDAKHNEEDNNCGYIRRELHKVFVIPKHIDLNKYTYLYNKNLSDYQPEDIKVSVQDQELIVKAERKVETDTRKSRTSFFQSTSLPPQTDIENLKSNYIDGKLIIEAPYLEKRIATLHNQEKHGGKLYESQQASIHEDPFQRRKETIVEFVRRRRL</sequence>
<feature type="region of interest" description="Disordered" evidence="3">
    <location>
        <begin position="289"/>
        <end position="309"/>
    </location>
</feature>
<dbReference type="InterPro" id="IPR008978">
    <property type="entry name" value="HSP20-like_chaperone"/>
</dbReference>
<evidence type="ECO:0000256" key="2">
    <source>
        <dbReference type="RuleBase" id="RU003616"/>
    </source>
</evidence>
<feature type="compositionally biased region" description="Polar residues" evidence="3">
    <location>
        <begin position="177"/>
        <end position="188"/>
    </location>
</feature>
<dbReference type="InterPro" id="IPR002068">
    <property type="entry name" value="A-crystallin/Hsp20_dom"/>
</dbReference>
<reference evidence="5" key="1">
    <citation type="submission" date="2021-02" db="EMBL/GenBank/DDBJ databases">
        <authorList>
            <person name="Nowell W R."/>
        </authorList>
    </citation>
    <scope>NUCLEOTIDE SEQUENCE</scope>
</reference>
<feature type="compositionally biased region" description="Polar residues" evidence="3">
    <location>
        <begin position="196"/>
        <end position="205"/>
    </location>
</feature>
<dbReference type="InterPro" id="IPR001436">
    <property type="entry name" value="Alpha-crystallin/sHSP_animal"/>
</dbReference>
<evidence type="ECO:0000313" key="6">
    <source>
        <dbReference type="Proteomes" id="UP000676336"/>
    </source>
</evidence>
<dbReference type="Gene3D" id="2.60.40.790">
    <property type="match status" value="2"/>
</dbReference>
<evidence type="ECO:0000259" key="4">
    <source>
        <dbReference type="PROSITE" id="PS01031"/>
    </source>
</evidence>